<dbReference type="Pfam" id="PF09250">
    <property type="entry name" value="Prim-Pol"/>
    <property type="match status" value="1"/>
</dbReference>
<dbReference type="RefSeq" id="WP_251417426.1">
    <property type="nucleotide sequence ID" value="NZ_JAMQGM010000042.1"/>
</dbReference>
<name>A0ABT0XAH3_9ACTN</name>
<proteinExistence type="predicted"/>
<evidence type="ECO:0000313" key="4">
    <source>
        <dbReference type="Proteomes" id="UP001167160"/>
    </source>
</evidence>
<gene>
    <name evidence="3" type="ORF">M1E25_19555</name>
</gene>
<evidence type="ECO:0000259" key="2">
    <source>
        <dbReference type="Pfam" id="PF09250"/>
    </source>
</evidence>
<dbReference type="SUPFAM" id="SSF56747">
    <property type="entry name" value="Prim-pol domain"/>
    <property type="match status" value="1"/>
</dbReference>
<reference evidence="3" key="1">
    <citation type="journal article" date="2023" name="Int. J. Syst. Evol. Microbiol.">
        <title>Streptomyces meridianus sp. nov. isolated from brackish water of the Tagus estuary in Alcochete, Portugal.</title>
        <authorList>
            <person name="Santos J.D.N."/>
            <person name="Klimek D."/>
            <person name="Calusinska M."/>
            <person name="Lobo Da Cunha A."/>
            <person name="Catita J."/>
            <person name="Goncalves H."/>
            <person name="Gonzalez I."/>
            <person name="Reyes F."/>
            <person name="Lage O.M."/>
        </authorList>
    </citation>
    <scope>NUCLEOTIDE SEQUENCE</scope>
    <source>
        <strain evidence="3">MTZ3.1</strain>
    </source>
</reference>
<evidence type="ECO:0000313" key="3">
    <source>
        <dbReference type="EMBL" id="MCM2579516.1"/>
    </source>
</evidence>
<feature type="compositionally biased region" description="Polar residues" evidence="1">
    <location>
        <begin position="363"/>
        <end position="373"/>
    </location>
</feature>
<dbReference type="EMBL" id="JAMQGM010000042">
    <property type="protein sequence ID" value="MCM2579516.1"/>
    <property type="molecule type" value="Genomic_DNA"/>
</dbReference>
<accession>A0ABT0XAH3</accession>
<evidence type="ECO:0000256" key="1">
    <source>
        <dbReference type="SAM" id="MobiDB-lite"/>
    </source>
</evidence>
<dbReference type="Proteomes" id="UP001167160">
    <property type="component" value="Unassembled WGS sequence"/>
</dbReference>
<feature type="region of interest" description="Disordered" evidence="1">
    <location>
        <begin position="343"/>
        <end position="380"/>
    </location>
</feature>
<organism evidence="3 4">
    <name type="scientific">Streptomyces meridianus</name>
    <dbReference type="NCBI Taxonomy" id="2938945"/>
    <lineage>
        <taxon>Bacteria</taxon>
        <taxon>Bacillati</taxon>
        <taxon>Actinomycetota</taxon>
        <taxon>Actinomycetes</taxon>
        <taxon>Kitasatosporales</taxon>
        <taxon>Streptomycetaceae</taxon>
        <taxon>Streptomyces</taxon>
    </lineage>
</organism>
<feature type="domain" description="DNA primase/polymerase bifunctional N-terminal" evidence="2">
    <location>
        <begin position="22"/>
        <end position="204"/>
    </location>
</feature>
<comment type="caution">
    <text evidence="3">The sequence shown here is derived from an EMBL/GenBank/DDBJ whole genome shotgun (WGS) entry which is preliminary data.</text>
</comment>
<dbReference type="Gene3D" id="3.30.720.160">
    <property type="entry name" value="Bifunctional DNA primase/polymerase, N-terminal"/>
    <property type="match status" value="1"/>
</dbReference>
<dbReference type="InterPro" id="IPR015330">
    <property type="entry name" value="DNA_primase/pol_bifunc_N"/>
</dbReference>
<keyword evidence="4" id="KW-1185">Reference proteome</keyword>
<protein>
    <submittedName>
        <fullName evidence="3">Bifunctional DNA primase/polymerase</fullName>
    </submittedName>
</protein>
<sequence>MDNTASDDAVTDAQDLRAAARELHDAGLCVLPIKADGTKRPAVAWMPYKVNRSTPDEHDTWFGGARPRGIAVVYGGVSGNVELIEFEGLAIAEGLLDEVTEIMQASGLGEEWKAILNGWVAESPSGGRHYRVRVEGGQVPGNTKLASRLAREEEYTPEDRQRIAEKPTAKIIRVLIETRGEGGYGLVEPSCGPVHASGKPYVRIAGGPGSIPTIDSEVMAAIREVCRMVDALPKQETTKTAPRAPQPLPGGGLRPGEDYEAKTDWADLLEPEGWTFVYQHGSTRYWRRPGKNRGVSATTGRASDRDRLYVFSTGTEFVSETPYNKFGAYALLHHGGDYKQAASALRRQGFGSEPPHRRVDVVPQQSGPFTDGSSALDPDVDPDVAPDVAPGEAPDFEAGPTLRVVEAARPELDITNEADAIDGLLAIMAAEQLPDLYKRSGGPCWVYEDDQGNPLVKQLAADNLRAYLADHVTTYQVVADPLTEGTKEVRELLMPKTCGTILGRKDWPLLPLRGIVTSPVVRPDGSLLQAPGYDKATGLYLQPRVKLRRLRPQVTNDALEKAKEIILGQMLADFPWKEPSDRAHFLGALLTPILRPYFYGTTPMFVFTATTMGSGKSLLKDIFLYLFGISETPWPENDTELRKSITTQLYTTGQPVVVLDNLPNGYVIKSPILSSLLTAEYWGDRVLGSTNSVTMPNDRLWIATGNGLRTGGDNGRRVVWVRLDPDCPNPDQRDGYKVGDLRPWLRANASTVVAALVTMVRGWLAAGAPTVRVRKGDYSEWASMLAGILKYLDVQGWMADRSDATEMDDETLEWSAFLTVWRSKLGGAPVTTGAVLGSVADHTPRQKNGELPSANVLGGWLKARDGRYFGTHKVVRVWDAHRCQNTWRVDVHQDRGTGRDES</sequence>
<feature type="region of interest" description="Disordered" evidence="1">
    <location>
        <begin position="234"/>
        <end position="257"/>
    </location>
</feature>